<protein>
    <submittedName>
        <fullName evidence="1">Uncharacterized protein</fullName>
    </submittedName>
</protein>
<dbReference type="STRING" id="847.BRW83_0160"/>
<dbReference type="RefSeq" id="WP_005882445.1">
    <property type="nucleotide sequence ID" value="NZ_CP019430.1"/>
</dbReference>
<dbReference type="HOGENOM" id="CLU_2524363_0_0_4"/>
<accession>C3XCG7</accession>
<dbReference type="GeneID" id="77134070"/>
<evidence type="ECO:0000313" key="2">
    <source>
        <dbReference type="Proteomes" id="UP000005089"/>
    </source>
</evidence>
<sequence length="84" mass="9518">MEIAKIRTLVSRSGEIQGVFVVDLVYIDGVPYAVFEWENKEDAEPTPLYKVRLDPRGLMQLPPGGSNGETYQYRVSVEDPRPFS</sequence>
<dbReference type="Proteomes" id="UP000005089">
    <property type="component" value="Unassembled WGS sequence"/>
</dbReference>
<name>C3XCG7_OXAFO</name>
<proteinExistence type="predicted"/>
<keyword evidence="2" id="KW-1185">Reference proteome</keyword>
<gene>
    <name evidence="1" type="ORF">OFBG_01921</name>
</gene>
<reference evidence="1 2" key="1">
    <citation type="submission" date="2009-02" db="EMBL/GenBank/DDBJ databases">
        <title>The Genome Sequence of Oxalobacter formigenes OXCC13.</title>
        <authorList>
            <consortium name="The Broad Institute Genome Sequencing Platform"/>
            <person name="Ward D."/>
            <person name="Young S.K."/>
            <person name="Kodira C.D."/>
            <person name="Zeng Q."/>
            <person name="Koehrsen M."/>
            <person name="Alvarado L."/>
            <person name="Berlin A."/>
            <person name="Borenstein D."/>
            <person name="Chen Z."/>
            <person name="Engels R."/>
            <person name="Freedman E."/>
            <person name="Gellesch M."/>
            <person name="Goldberg J."/>
            <person name="Griggs A."/>
            <person name="Gujja S."/>
            <person name="Heiman D."/>
            <person name="Hepburn T."/>
            <person name="Howarth C."/>
            <person name="Jen D."/>
            <person name="Larson L."/>
            <person name="Lewis B."/>
            <person name="Mehta T."/>
            <person name="Park D."/>
            <person name="Pearson M."/>
            <person name="Roberts A."/>
            <person name="Saif S."/>
            <person name="Shea T."/>
            <person name="Shenoy N."/>
            <person name="Sisk P."/>
            <person name="Stolte C."/>
            <person name="Sykes S."/>
            <person name="Walk T."/>
            <person name="White J."/>
            <person name="Yandava C."/>
            <person name="Allison M.J."/>
            <person name="Lander E."/>
            <person name="Nusbaum C."/>
            <person name="Galagan J."/>
            <person name="Birren B."/>
        </authorList>
    </citation>
    <scope>NUCLEOTIDE SEQUENCE [LARGE SCALE GENOMIC DNA]</scope>
    <source>
        <strain evidence="1 2">OXCC13</strain>
    </source>
</reference>
<dbReference type="AlphaFoldDB" id="C3XCG7"/>
<evidence type="ECO:0000313" key="1">
    <source>
        <dbReference type="EMBL" id="EEO30893.1"/>
    </source>
</evidence>
<organism evidence="1 2">
    <name type="scientific">Oxalobacter formigenes OXCC13</name>
    <dbReference type="NCBI Taxonomy" id="556269"/>
    <lineage>
        <taxon>Bacteria</taxon>
        <taxon>Pseudomonadati</taxon>
        <taxon>Pseudomonadota</taxon>
        <taxon>Betaproteobacteria</taxon>
        <taxon>Burkholderiales</taxon>
        <taxon>Oxalobacteraceae</taxon>
        <taxon>Oxalobacter</taxon>
    </lineage>
</organism>
<dbReference type="EMBL" id="GG658170">
    <property type="protein sequence ID" value="EEO30893.1"/>
    <property type="molecule type" value="Genomic_DNA"/>
</dbReference>